<dbReference type="RefSeq" id="WP_381437027.1">
    <property type="nucleotide sequence ID" value="NZ_JBHSNO010000008.1"/>
</dbReference>
<feature type="transmembrane region" description="Helical" evidence="9">
    <location>
        <begin position="12"/>
        <end position="32"/>
    </location>
</feature>
<feature type="transmembrane region" description="Helical" evidence="9">
    <location>
        <begin position="67"/>
        <end position="92"/>
    </location>
</feature>
<dbReference type="Proteomes" id="UP001596109">
    <property type="component" value="Unassembled WGS sequence"/>
</dbReference>
<evidence type="ECO:0000313" key="11">
    <source>
        <dbReference type="EMBL" id="MFC5590484.1"/>
    </source>
</evidence>
<dbReference type="PANTHER" id="PTHR33451:SF3">
    <property type="entry name" value="MALATE-2H(+)_NA(+)-LACTATE ANTIPORTER"/>
    <property type="match status" value="1"/>
</dbReference>
<dbReference type="InterPro" id="IPR004770">
    <property type="entry name" value="Na/H_antiport_NhaC"/>
</dbReference>
<feature type="transmembrane region" description="Helical" evidence="9">
    <location>
        <begin position="193"/>
        <end position="216"/>
    </location>
</feature>
<gene>
    <name evidence="11" type="primary">nhaC</name>
    <name evidence="11" type="ORF">ACFPRA_16380</name>
</gene>
<feature type="transmembrane region" description="Helical" evidence="9">
    <location>
        <begin position="236"/>
        <end position="254"/>
    </location>
</feature>
<name>A0ABW0TNL2_9BACL</name>
<feature type="transmembrane region" description="Helical" evidence="9">
    <location>
        <begin position="98"/>
        <end position="121"/>
    </location>
</feature>
<keyword evidence="3" id="KW-0050">Antiport</keyword>
<comment type="subcellular location">
    <subcellularLocation>
        <location evidence="1">Cell membrane</location>
        <topology evidence="1">Multi-pass membrane protein</topology>
    </subcellularLocation>
</comment>
<evidence type="ECO:0000256" key="5">
    <source>
        <dbReference type="ARBA" id="ARBA00022692"/>
    </source>
</evidence>
<comment type="caution">
    <text evidence="11">The sequence shown here is derived from an EMBL/GenBank/DDBJ whole genome shotgun (WGS) entry which is preliminary data.</text>
</comment>
<feature type="transmembrane region" description="Helical" evidence="9">
    <location>
        <begin position="261"/>
        <end position="279"/>
    </location>
</feature>
<feature type="transmembrane region" description="Helical" evidence="9">
    <location>
        <begin position="38"/>
        <end position="55"/>
    </location>
</feature>
<keyword evidence="7 9" id="KW-0472">Membrane</keyword>
<keyword evidence="2" id="KW-0813">Transport</keyword>
<feature type="transmembrane region" description="Helical" evidence="9">
    <location>
        <begin position="432"/>
        <end position="451"/>
    </location>
</feature>
<organism evidence="11 12">
    <name type="scientific">Sporosarcina soli</name>
    <dbReference type="NCBI Taxonomy" id="334736"/>
    <lineage>
        <taxon>Bacteria</taxon>
        <taxon>Bacillati</taxon>
        <taxon>Bacillota</taxon>
        <taxon>Bacilli</taxon>
        <taxon>Bacillales</taxon>
        <taxon>Caryophanaceae</taxon>
        <taxon>Sporosarcina</taxon>
    </lineage>
</organism>
<evidence type="ECO:0000256" key="3">
    <source>
        <dbReference type="ARBA" id="ARBA00022449"/>
    </source>
</evidence>
<reference evidence="12" key="1">
    <citation type="journal article" date="2019" name="Int. J. Syst. Evol. Microbiol.">
        <title>The Global Catalogue of Microorganisms (GCM) 10K type strain sequencing project: providing services to taxonomists for standard genome sequencing and annotation.</title>
        <authorList>
            <consortium name="The Broad Institute Genomics Platform"/>
            <consortium name="The Broad Institute Genome Sequencing Center for Infectious Disease"/>
            <person name="Wu L."/>
            <person name="Ma J."/>
        </authorList>
    </citation>
    <scope>NUCLEOTIDE SEQUENCE [LARGE SCALE GENOMIC DNA]</scope>
    <source>
        <strain evidence="12">CGMCC 4.1434</strain>
    </source>
</reference>
<evidence type="ECO:0000256" key="9">
    <source>
        <dbReference type="SAM" id="Phobius"/>
    </source>
</evidence>
<evidence type="ECO:0000256" key="6">
    <source>
        <dbReference type="ARBA" id="ARBA00022989"/>
    </source>
</evidence>
<feature type="transmembrane region" description="Helical" evidence="9">
    <location>
        <begin position="285"/>
        <end position="306"/>
    </location>
</feature>
<keyword evidence="6 9" id="KW-1133">Transmembrane helix</keyword>
<comment type="similarity">
    <text evidence="8">Belongs to the NhaC Na(+)/H(+) (TC 2.A.35) antiporter family.</text>
</comment>
<dbReference type="InterPro" id="IPR018461">
    <property type="entry name" value="Na/H_Antiport_NhaC-like_C"/>
</dbReference>
<feature type="domain" description="Na+/H+ antiporter NhaC-like C-terminal" evidence="10">
    <location>
        <begin position="161"/>
        <end position="453"/>
    </location>
</feature>
<proteinExistence type="inferred from homology"/>
<keyword evidence="5 9" id="KW-0812">Transmembrane</keyword>
<feature type="transmembrane region" description="Helical" evidence="9">
    <location>
        <begin position="359"/>
        <end position="383"/>
    </location>
</feature>
<evidence type="ECO:0000256" key="7">
    <source>
        <dbReference type="ARBA" id="ARBA00023136"/>
    </source>
</evidence>
<feature type="transmembrane region" description="Helical" evidence="9">
    <location>
        <begin position="318"/>
        <end position="347"/>
    </location>
</feature>
<evidence type="ECO:0000313" key="12">
    <source>
        <dbReference type="Proteomes" id="UP001596109"/>
    </source>
</evidence>
<dbReference type="NCBIfam" id="TIGR00931">
    <property type="entry name" value="antiport_nhaC"/>
    <property type="match status" value="1"/>
</dbReference>
<evidence type="ECO:0000256" key="8">
    <source>
        <dbReference type="ARBA" id="ARBA00038435"/>
    </source>
</evidence>
<evidence type="ECO:0000259" key="10">
    <source>
        <dbReference type="Pfam" id="PF03553"/>
    </source>
</evidence>
<evidence type="ECO:0000256" key="4">
    <source>
        <dbReference type="ARBA" id="ARBA00022475"/>
    </source>
</evidence>
<dbReference type="PANTHER" id="PTHR33451">
    <property type="entry name" value="MALATE-2H(+)/NA(+)-LACTATE ANTIPORTER"/>
    <property type="match status" value="1"/>
</dbReference>
<dbReference type="Pfam" id="PF03553">
    <property type="entry name" value="Na_H_antiporter"/>
    <property type="match status" value="1"/>
</dbReference>
<dbReference type="EMBL" id="JBHSNO010000008">
    <property type="protein sequence ID" value="MFC5590484.1"/>
    <property type="molecule type" value="Genomic_DNA"/>
</dbReference>
<sequence length="484" mass="51881">MEEKQIRLPNSFELLLVMGSFLVIMYFSLAVFELPLHLALIAVWFVLIFLGLRLGHAYDNLQKSIATGIFTGLEAILIIFFVGTLIGSWIAGGIVPTLIYYGLQIIHPSIFLVATLLICALTSLATGTSWGTAGTAGIAMMGIGESFGLPLPLVAGAVVSGAYFGDKLSPISDSTVMTASLAKVDLIQHVRSMLLISFPALVLSGIMFLIAGFFFSSRGNDLGVVTTNIQALGANFNVSWYMLIPMVVVIAMLAKGIPAMPTLAFGSVLGIIWAVLFQGSDLLTAVGTLYSGFVIESGVPFIDLLFNRGGIESMLGVIAIMILALGFGGLMEQVGILTVLTMILAKWVTNAGRLTSSTIFAAFLGNFFGSAGYVSLITGCKVTEKNYDQLKVDRRVLSRNMETGGILTSPLVPWADNGIYMAAVLGVSTMSYLPFAWLNLLGLAIALFYGFTGKFIWYTEEVEGNVKKDRKKTISAEKAEQTIS</sequence>
<dbReference type="InterPro" id="IPR052180">
    <property type="entry name" value="NhaC_Na-H+_Antiporter"/>
</dbReference>
<keyword evidence="12" id="KW-1185">Reference proteome</keyword>
<keyword evidence="4" id="KW-1003">Cell membrane</keyword>
<accession>A0ABW0TNL2</accession>
<protein>
    <submittedName>
        <fullName evidence="11">Na+/H+ antiporter NhaC</fullName>
    </submittedName>
</protein>
<evidence type="ECO:0000256" key="1">
    <source>
        <dbReference type="ARBA" id="ARBA00004651"/>
    </source>
</evidence>
<evidence type="ECO:0000256" key="2">
    <source>
        <dbReference type="ARBA" id="ARBA00022448"/>
    </source>
</evidence>